<dbReference type="EMBL" id="CAADFO010000020">
    <property type="protein sequence ID" value="VFK26374.1"/>
    <property type="molecule type" value="Genomic_DNA"/>
</dbReference>
<dbReference type="InterPro" id="IPR009386">
    <property type="entry name" value="ZapG-like"/>
</dbReference>
<name>A0A450XSZ4_9GAMM</name>
<evidence type="ECO:0000256" key="14">
    <source>
        <dbReference type="SAM" id="Phobius"/>
    </source>
</evidence>
<keyword evidence="5 14" id="KW-0812">Transmembrane</keyword>
<evidence type="ECO:0000256" key="13">
    <source>
        <dbReference type="SAM" id="MobiDB-lite"/>
    </source>
</evidence>
<dbReference type="Pfam" id="PF06295">
    <property type="entry name" value="ZapG-like"/>
    <property type="match status" value="1"/>
</dbReference>
<evidence type="ECO:0000313" key="16">
    <source>
        <dbReference type="EMBL" id="VFK32410.1"/>
    </source>
</evidence>
<evidence type="ECO:0000256" key="7">
    <source>
        <dbReference type="ARBA" id="ARBA00022989"/>
    </source>
</evidence>
<dbReference type="GO" id="GO:0051301">
    <property type="term" value="P:cell division"/>
    <property type="evidence" value="ECO:0007669"/>
    <property type="project" value="UniProtKB-KW"/>
</dbReference>
<evidence type="ECO:0000256" key="2">
    <source>
        <dbReference type="ARBA" id="ARBA00022475"/>
    </source>
</evidence>
<keyword evidence="6" id="KW-0133">Cell shape</keyword>
<evidence type="ECO:0000256" key="5">
    <source>
        <dbReference type="ARBA" id="ARBA00022692"/>
    </source>
</evidence>
<keyword evidence="9" id="KW-0131">Cell cycle</keyword>
<feature type="transmembrane region" description="Helical" evidence="14">
    <location>
        <begin position="6"/>
        <end position="32"/>
    </location>
</feature>
<keyword evidence="8 14" id="KW-0472">Membrane</keyword>
<feature type="region of interest" description="Disordered" evidence="13">
    <location>
        <begin position="112"/>
        <end position="161"/>
    </location>
</feature>
<comment type="similarity">
    <text evidence="10">Belongs to the ZapG family.</text>
</comment>
<dbReference type="PANTHER" id="PTHR39579">
    <property type="entry name" value="INNER MEMBRANE PROTEIN YHCB"/>
    <property type="match status" value="1"/>
</dbReference>
<feature type="compositionally biased region" description="Basic and acidic residues" evidence="13">
    <location>
        <begin position="122"/>
        <end position="133"/>
    </location>
</feature>
<proteinExistence type="inferred from homology"/>
<gene>
    <name evidence="15" type="ORF">BECKMB1821G_GA0114241_102036</name>
    <name evidence="17" type="ORF">BECKMB1821H_GA0114242_10357</name>
    <name evidence="16" type="ORF">BECKMB1821I_GA0114274_10337</name>
</gene>
<keyword evidence="3" id="KW-0997">Cell inner membrane</keyword>
<dbReference type="EMBL" id="CAADGH010000035">
    <property type="protein sequence ID" value="VFK75898.1"/>
    <property type="molecule type" value="Genomic_DNA"/>
</dbReference>
<evidence type="ECO:0000313" key="17">
    <source>
        <dbReference type="EMBL" id="VFK75898.1"/>
    </source>
</evidence>
<accession>A0A450XSZ4</accession>
<dbReference type="AlphaFoldDB" id="A0A450XSZ4"/>
<evidence type="ECO:0000256" key="9">
    <source>
        <dbReference type="ARBA" id="ARBA00023306"/>
    </source>
</evidence>
<comment type="subcellular location">
    <subcellularLocation>
        <location evidence="1">Cell inner membrane</location>
        <topology evidence="1">Single-pass membrane protein</topology>
    </subcellularLocation>
</comment>
<evidence type="ECO:0000256" key="4">
    <source>
        <dbReference type="ARBA" id="ARBA00022618"/>
    </source>
</evidence>
<evidence type="ECO:0000313" key="15">
    <source>
        <dbReference type="EMBL" id="VFK26374.1"/>
    </source>
</evidence>
<dbReference type="PANTHER" id="PTHR39579:SF1">
    <property type="entry name" value="INNER MEMBRANE PROTEIN YHCB"/>
    <property type="match status" value="1"/>
</dbReference>
<dbReference type="GO" id="GO:0005886">
    <property type="term" value="C:plasma membrane"/>
    <property type="evidence" value="ECO:0007669"/>
    <property type="project" value="UniProtKB-SubCell"/>
</dbReference>
<evidence type="ECO:0000256" key="6">
    <source>
        <dbReference type="ARBA" id="ARBA00022960"/>
    </source>
</evidence>
<evidence type="ECO:0000256" key="10">
    <source>
        <dbReference type="ARBA" id="ARBA00035657"/>
    </source>
</evidence>
<sequence length="161" mass="17820">MMTEYSMIWLGVGSAMLVVGIGIGMLAAYFLLPGPKRAKELQRDLDTVNAEFAQYRSRVTEHFSKTSNLFQDLTTRYRGFYDHLASGAQELCREGSDTLRLDFSDVGLLPNRESRINTATPESDRQDSEKTNSDPEWEGSDVGAQTPGSSASLDRKGDNSV</sequence>
<keyword evidence="4" id="KW-0132">Cell division</keyword>
<evidence type="ECO:0000256" key="11">
    <source>
        <dbReference type="ARBA" id="ARBA00035703"/>
    </source>
</evidence>
<keyword evidence="2" id="KW-1003">Cell membrane</keyword>
<evidence type="ECO:0000256" key="8">
    <source>
        <dbReference type="ARBA" id="ARBA00023136"/>
    </source>
</evidence>
<evidence type="ECO:0000256" key="12">
    <source>
        <dbReference type="ARBA" id="ARBA00035727"/>
    </source>
</evidence>
<reference evidence="16" key="1">
    <citation type="submission" date="2019-02" db="EMBL/GenBank/DDBJ databases">
        <authorList>
            <person name="Gruber-Vodicka R. H."/>
            <person name="Seah K. B. B."/>
        </authorList>
    </citation>
    <scope>NUCLEOTIDE SEQUENCE</scope>
    <source>
        <strain evidence="15">BECK_BZ197</strain>
        <strain evidence="17">BECK_BZ198</strain>
        <strain evidence="16">BECK_BZ199</strain>
    </source>
</reference>
<keyword evidence="7 14" id="KW-1133">Transmembrane helix</keyword>
<dbReference type="GO" id="GO:0008360">
    <property type="term" value="P:regulation of cell shape"/>
    <property type="evidence" value="ECO:0007669"/>
    <property type="project" value="UniProtKB-KW"/>
</dbReference>
<evidence type="ECO:0000256" key="3">
    <source>
        <dbReference type="ARBA" id="ARBA00022519"/>
    </source>
</evidence>
<protein>
    <recommendedName>
        <fullName evidence="11">Z-ring associated protein G</fullName>
    </recommendedName>
    <alternativeName>
        <fullName evidence="12">Cell division protein ZapG</fullName>
    </alternativeName>
</protein>
<dbReference type="EMBL" id="CAADFQ010000033">
    <property type="protein sequence ID" value="VFK32410.1"/>
    <property type="molecule type" value="Genomic_DNA"/>
</dbReference>
<organism evidence="16">
    <name type="scientific">Candidatus Kentrum sp. MB</name>
    <dbReference type="NCBI Taxonomy" id="2138164"/>
    <lineage>
        <taxon>Bacteria</taxon>
        <taxon>Pseudomonadati</taxon>
        <taxon>Pseudomonadota</taxon>
        <taxon>Gammaproteobacteria</taxon>
        <taxon>Candidatus Kentrum</taxon>
    </lineage>
</organism>
<evidence type="ECO:0000256" key="1">
    <source>
        <dbReference type="ARBA" id="ARBA00004377"/>
    </source>
</evidence>